<dbReference type="HAMAP" id="MF_01401">
    <property type="entry name" value="MsrA"/>
    <property type="match status" value="1"/>
</dbReference>
<evidence type="ECO:0000256" key="4">
    <source>
        <dbReference type="HAMAP-Rule" id="MF_01401"/>
    </source>
</evidence>
<accession>A0A952FLP3</accession>
<dbReference type="GO" id="GO:0008113">
    <property type="term" value="F:peptide-methionine (S)-S-oxide reductase activity"/>
    <property type="evidence" value="ECO:0007669"/>
    <property type="project" value="UniProtKB-UniRule"/>
</dbReference>
<comment type="catalytic activity">
    <reaction evidence="2 4">
        <text>L-methionyl-[protein] + [thioredoxin]-disulfide + H2O = L-methionyl-(S)-S-oxide-[protein] + [thioredoxin]-dithiol</text>
        <dbReference type="Rhea" id="RHEA:14217"/>
        <dbReference type="Rhea" id="RHEA-COMP:10698"/>
        <dbReference type="Rhea" id="RHEA-COMP:10700"/>
        <dbReference type="Rhea" id="RHEA-COMP:12313"/>
        <dbReference type="Rhea" id="RHEA-COMP:12315"/>
        <dbReference type="ChEBI" id="CHEBI:15377"/>
        <dbReference type="ChEBI" id="CHEBI:16044"/>
        <dbReference type="ChEBI" id="CHEBI:29950"/>
        <dbReference type="ChEBI" id="CHEBI:44120"/>
        <dbReference type="ChEBI" id="CHEBI:50058"/>
        <dbReference type="EC" id="1.8.4.11"/>
    </reaction>
</comment>
<evidence type="ECO:0000256" key="1">
    <source>
        <dbReference type="ARBA" id="ARBA00023002"/>
    </source>
</evidence>
<dbReference type="EMBL" id="JAEKLZ010000272">
    <property type="protein sequence ID" value="MBW8727378.1"/>
    <property type="molecule type" value="Genomic_DNA"/>
</dbReference>
<feature type="domain" description="Peptide methionine sulphoxide reductase MsrA" evidence="5">
    <location>
        <begin position="25"/>
        <end position="176"/>
    </location>
</feature>
<comment type="caution">
    <text evidence="6">The sequence shown here is derived from an EMBL/GenBank/DDBJ whole genome shotgun (WGS) entry which is preliminary data.</text>
</comment>
<protein>
    <recommendedName>
        <fullName evidence="4">Peptide methionine sulfoxide reductase MsrA</fullName>
        <shortName evidence="4">Protein-methionine-S-oxide reductase</shortName>
        <ecNumber evidence="4">1.8.4.11</ecNumber>
    </recommendedName>
    <alternativeName>
        <fullName evidence="4">Peptide-methionine (S)-S-oxide reductase</fullName>
        <shortName evidence="4">Peptide Met(O) reductase</shortName>
    </alternativeName>
</protein>
<proteinExistence type="inferred from homology"/>
<dbReference type="Proteomes" id="UP000700706">
    <property type="component" value="Unassembled WGS sequence"/>
</dbReference>
<comment type="catalytic activity">
    <reaction evidence="3 4">
        <text>[thioredoxin]-disulfide + L-methionine + H2O = L-methionine (S)-S-oxide + [thioredoxin]-dithiol</text>
        <dbReference type="Rhea" id="RHEA:19993"/>
        <dbReference type="Rhea" id="RHEA-COMP:10698"/>
        <dbReference type="Rhea" id="RHEA-COMP:10700"/>
        <dbReference type="ChEBI" id="CHEBI:15377"/>
        <dbReference type="ChEBI" id="CHEBI:29950"/>
        <dbReference type="ChEBI" id="CHEBI:50058"/>
        <dbReference type="ChEBI" id="CHEBI:57844"/>
        <dbReference type="ChEBI" id="CHEBI:58772"/>
        <dbReference type="EC" id="1.8.4.11"/>
    </reaction>
</comment>
<evidence type="ECO:0000259" key="5">
    <source>
        <dbReference type="Pfam" id="PF01625"/>
    </source>
</evidence>
<comment type="similarity">
    <text evidence="4">Belongs to the MsrA Met sulfoxide reductase family.</text>
</comment>
<dbReference type="PANTHER" id="PTHR43774:SF1">
    <property type="entry name" value="PEPTIDE METHIONINE SULFOXIDE REDUCTASE MSRA 2"/>
    <property type="match status" value="1"/>
</dbReference>
<dbReference type="NCBIfam" id="TIGR00401">
    <property type="entry name" value="msrA"/>
    <property type="match status" value="1"/>
</dbReference>
<dbReference type="Gene3D" id="3.30.1060.10">
    <property type="entry name" value="Peptide methionine sulphoxide reductase MsrA"/>
    <property type="match status" value="1"/>
</dbReference>
<dbReference type="EC" id="1.8.4.11" evidence="4"/>
<dbReference type="PANTHER" id="PTHR43774">
    <property type="entry name" value="PEPTIDE METHIONINE SULFOXIDE REDUCTASE"/>
    <property type="match status" value="1"/>
</dbReference>
<name>A0A952FLP3_9PROT</name>
<keyword evidence="1 4" id="KW-0560">Oxidoreductase</keyword>
<evidence type="ECO:0000256" key="2">
    <source>
        <dbReference type="ARBA" id="ARBA00047806"/>
    </source>
</evidence>
<evidence type="ECO:0000256" key="3">
    <source>
        <dbReference type="ARBA" id="ARBA00048782"/>
    </source>
</evidence>
<reference evidence="6" key="1">
    <citation type="submission" date="2020-06" db="EMBL/GenBank/DDBJ databases">
        <title>Stable isotope informed genome-resolved metagenomics uncovers potential trophic interactions in rhizosphere soil.</title>
        <authorList>
            <person name="Starr E.P."/>
            <person name="Shi S."/>
            <person name="Blazewicz S.J."/>
            <person name="Koch B.J."/>
            <person name="Probst A.J."/>
            <person name="Hungate B.A."/>
            <person name="Pett-Ridge J."/>
            <person name="Firestone M.K."/>
            <person name="Banfield J.F."/>
        </authorList>
    </citation>
    <scope>NUCLEOTIDE SEQUENCE</scope>
    <source>
        <strain evidence="6">YM_69_17</strain>
    </source>
</reference>
<dbReference type="InterPro" id="IPR036509">
    <property type="entry name" value="Met_Sox_Rdtase_MsrA_sf"/>
</dbReference>
<dbReference type="InterPro" id="IPR002569">
    <property type="entry name" value="Met_Sox_Rdtase_MsrA_dom"/>
</dbReference>
<evidence type="ECO:0000313" key="6">
    <source>
        <dbReference type="EMBL" id="MBW8727378.1"/>
    </source>
</evidence>
<dbReference type="Pfam" id="PF01625">
    <property type="entry name" value="PMSR"/>
    <property type="match status" value="1"/>
</dbReference>
<organism evidence="6 7">
    <name type="scientific">Inquilinus limosus</name>
    <dbReference type="NCBI Taxonomy" id="171674"/>
    <lineage>
        <taxon>Bacteria</taxon>
        <taxon>Pseudomonadati</taxon>
        <taxon>Pseudomonadota</taxon>
        <taxon>Alphaproteobacteria</taxon>
        <taxon>Rhodospirillales</taxon>
        <taxon>Rhodospirillaceae</taxon>
        <taxon>Inquilinus</taxon>
    </lineage>
</organism>
<feature type="active site" evidence="4">
    <location>
        <position position="31"/>
    </location>
</feature>
<sequence>MALKIDPWSFPAPELDPPEQGRRSIVLGGGCFWCTEAVYSQLDGVLSVRPGYAGGTGETANYRAVCTGTTDHVEVIEVAYDAGKISLGQILKLFFSIAHDPTQKDRQGNDVGRQYRSAIFTADAQQQRVAEAYLAQIARDRLFDTPVVTEVVPLEVFYEAEEYHHDYAARNPNQPYIRAVSTPKVEKLKAVHGDMLKAAAKAG</sequence>
<dbReference type="SUPFAM" id="SSF55068">
    <property type="entry name" value="Peptide methionine sulfoxide reductase"/>
    <property type="match status" value="1"/>
</dbReference>
<evidence type="ECO:0000313" key="7">
    <source>
        <dbReference type="Proteomes" id="UP000700706"/>
    </source>
</evidence>
<comment type="function">
    <text evidence="4">Has an important function as a repair enzyme for proteins that have been inactivated by oxidation. Catalyzes the reversible oxidation-reduction of methionine sulfoxide in proteins to methionine.</text>
</comment>
<dbReference type="AlphaFoldDB" id="A0A952FLP3"/>
<gene>
    <name evidence="4 6" type="primary">msrA</name>
    <name evidence="6" type="ORF">JF625_19795</name>
</gene>